<name>A0A7J9SNU4_9EURY</name>
<evidence type="ECO:0000313" key="2">
    <source>
        <dbReference type="Proteomes" id="UP000546257"/>
    </source>
</evidence>
<dbReference type="RefSeq" id="WP_185194214.1">
    <property type="nucleotide sequence ID" value="NZ_JACKXD010000007.1"/>
</dbReference>
<evidence type="ECO:0000313" key="1">
    <source>
        <dbReference type="EMBL" id="MBB6647847.1"/>
    </source>
</evidence>
<proteinExistence type="predicted"/>
<dbReference type="AlphaFoldDB" id="A0A7J9SNU4"/>
<protein>
    <submittedName>
        <fullName evidence="1">Uncharacterized protein</fullName>
    </submittedName>
</protein>
<dbReference type="EMBL" id="JACKXD010000007">
    <property type="protein sequence ID" value="MBB6647847.1"/>
    <property type="molecule type" value="Genomic_DNA"/>
</dbReference>
<organism evidence="1 2">
    <name type="scientific">Halobellus ruber</name>
    <dbReference type="NCBI Taxonomy" id="2761102"/>
    <lineage>
        <taxon>Archaea</taxon>
        <taxon>Methanobacteriati</taxon>
        <taxon>Methanobacteriota</taxon>
        <taxon>Stenosarchaea group</taxon>
        <taxon>Halobacteria</taxon>
        <taxon>Halobacteriales</taxon>
        <taxon>Haloferacaceae</taxon>
        <taxon>Halobellus</taxon>
    </lineage>
</organism>
<gene>
    <name evidence="1" type="ORF">H5V44_16420</name>
</gene>
<keyword evidence="2" id="KW-1185">Reference proteome</keyword>
<sequence>MSRQHFESESDLRDFVTDVADEYRADADEWSTYEAATALYENHDLCSWSITTHLESNVPYDELSGPDPRDMLVHEAYLCLEELLTEIYDE</sequence>
<dbReference type="Proteomes" id="UP000546257">
    <property type="component" value="Unassembled WGS sequence"/>
</dbReference>
<accession>A0A7J9SNU4</accession>
<reference evidence="1 2" key="1">
    <citation type="submission" date="2020-08" db="EMBL/GenBank/DDBJ databases">
        <authorList>
            <person name="Seo M.-J."/>
        </authorList>
    </citation>
    <scope>NUCLEOTIDE SEQUENCE [LARGE SCALE GENOMIC DNA]</scope>
    <source>
        <strain evidence="1 2">MBLA0160</strain>
    </source>
</reference>
<comment type="caution">
    <text evidence="1">The sequence shown here is derived from an EMBL/GenBank/DDBJ whole genome shotgun (WGS) entry which is preliminary data.</text>
</comment>